<dbReference type="STRING" id="1314785.A0A165G9C5"/>
<dbReference type="GeneID" id="63820261"/>
<feature type="non-terminal residue" evidence="1">
    <location>
        <position position="1"/>
    </location>
</feature>
<evidence type="ECO:0000313" key="1">
    <source>
        <dbReference type="EMBL" id="KZT10016.1"/>
    </source>
</evidence>
<accession>A0A165G9C5</accession>
<name>A0A165G9C5_9APHY</name>
<gene>
    <name evidence="1" type="ORF">LAESUDRAFT_617276</name>
</gene>
<protein>
    <recommendedName>
        <fullName evidence="3">C2H2-type domain-containing protein</fullName>
    </recommendedName>
</protein>
<sequence>PGCDYVPATGRVPDLRRHMNTHRGYVGQGMWVCCGLPVSVALERELWEDGASTVYMYNGLEMVGGCMFSFSRRDALVRHLNKGDCVG</sequence>
<dbReference type="EMBL" id="KV427610">
    <property type="protein sequence ID" value="KZT10016.1"/>
    <property type="molecule type" value="Genomic_DNA"/>
</dbReference>
<feature type="non-terminal residue" evidence="1">
    <location>
        <position position="87"/>
    </location>
</feature>
<dbReference type="Proteomes" id="UP000076871">
    <property type="component" value="Unassembled WGS sequence"/>
</dbReference>
<dbReference type="RefSeq" id="XP_040767756.1">
    <property type="nucleotide sequence ID" value="XM_040903230.1"/>
</dbReference>
<dbReference type="AlphaFoldDB" id="A0A165G9C5"/>
<organism evidence="1 2">
    <name type="scientific">Laetiporus sulphureus 93-53</name>
    <dbReference type="NCBI Taxonomy" id="1314785"/>
    <lineage>
        <taxon>Eukaryota</taxon>
        <taxon>Fungi</taxon>
        <taxon>Dikarya</taxon>
        <taxon>Basidiomycota</taxon>
        <taxon>Agaricomycotina</taxon>
        <taxon>Agaricomycetes</taxon>
        <taxon>Polyporales</taxon>
        <taxon>Laetiporus</taxon>
    </lineage>
</organism>
<proteinExistence type="predicted"/>
<reference evidence="1 2" key="1">
    <citation type="journal article" date="2016" name="Mol. Biol. Evol.">
        <title>Comparative Genomics of Early-Diverging Mushroom-Forming Fungi Provides Insights into the Origins of Lignocellulose Decay Capabilities.</title>
        <authorList>
            <person name="Nagy L.G."/>
            <person name="Riley R."/>
            <person name="Tritt A."/>
            <person name="Adam C."/>
            <person name="Daum C."/>
            <person name="Floudas D."/>
            <person name="Sun H."/>
            <person name="Yadav J.S."/>
            <person name="Pangilinan J."/>
            <person name="Larsson K.H."/>
            <person name="Matsuura K."/>
            <person name="Barry K."/>
            <person name="Labutti K."/>
            <person name="Kuo R."/>
            <person name="Ohm R.A."/>
            <person name="Bhattacharya S.S."/>
            <person name="Shirouzu T."/>
            <person name="Yoshinaga Y."/>
            <person name="Martin F.M."/>
            <person name="Grigoriev I.V."/>
            <person name="Hibbett D.S."/>
        </authorList>
    </citation>
    <scope>NUCLEOTIDE SEQUENCE [LARGE SCALE GENOMIC DNA]</scope>
    <source>
        <strain evidence="1 2">93-53</strain>
    </source>
</reference>
<evidence type="ECO:0000313" key="2">
    <source>
        <dbReference type="Proteomes" id="UP000076871"/>
    </source>
</evidence>
<evidence type="ECO:0008006" key="3">
    <source>
        <dbReference type="Google" id="ProtNLM"/>
    </source>
</evidence>
<dbReference type="OrthoDB" id="8922241at2759"/>
<keyword evidence="2" id="KW-1185">Reference proteome</keyword>
<dbReference type="InParanoid" id="A0A165G9C5"/>